<keyword evidence="3" id="KW-1185">Reference proteome</keyword>
<reference evidence="2 3" key="1">
    <citation type="submission" date="2015-05" db="EMBL/GenBank/DDBJ databases">
        <title>Distinctive expansion of gene families associated with plant cell wall degradation and secondary metabolism in the genomes of grapevine trunk pathogens.</title>
        <authorList>
            <person name="Lawrence D.P."/>
            <person name="Travadon R."/>
            <person name="Rolshausen P.E."/>
            <person name="Baumgartner K."/>
        </authorList>
    </citation>
    <scope>NUCLEOTIDE SEQUENCE [LARGE SCALE GENOMIC DNA]</scope>
    <source>
        <strain evidence="2">DA912</strain>
    </source>
</reference>
<name>A0A0G2G0T1_9PEZI</name>
<organism evidence="2 3">
    <name type="scientific">Diaporthe ampelina</name>
    <dbReference type="NCBI Taxonomy" id="1214573"/>
    <lineage>
        <taxon>Eukaryota</taxon>
        <taxon>Fungi</taxon>
        <taxon>Dikarya</taxon>
        <taxon>Ascomycota</taxon>
        <taxon>Pezizomycotina</taxon>
        <taxon>Sordariomycetes</taxon>
        <taxon>Sordariomycetidae</taxon>
        <taxon>Diaporthales</taxon>
        <taxon>Diaporthaceae</taxon>
        <taxon>Diaporthe</taxon>
    </lineage>
</organism>
<gene>
    <name evidence="2" type="ORF">UCDDA912_g00094</name>
</gene>
<dbReference type="AlphaFoldDB" id="A0A0G2G0T1"/>
<feature type="compositionally biased region" description="Acidic residues" evidence="1">
    <location>
        <begin position="211"/>
        <end position="221"/>
    </location>
</feature>
<dbReference type="Proteomes" id="UP000034680">
    <property type="component" value="Unassembled WGS sequence"/>
</dbReference>
<reference evidence="2 3" key="2">
    <citation type="submission" date="2015-05" db="EMBL/GenBank/DDBJ databases">
        <authorList>
            <person name="Morales-Cruz A."/>
            <person name="Amrine K.C."/>
            <person name="Cantu D."/>
        </authorList>
    </citation>
    <scope>NUCLEOTIDE SEQUENCE [LARGE SCALE GENOMIC DNA]</scope>
    <source>
        <strain evidence="2">DA912</strain>
    </source>
</reference>
<feature type="compositionally biased region" description="Polar residues" evidence="1">
    <location>
        <begin position="91"/>
        <end position="105"/>
    </location>
</feature>
<proteinExistence type="predicted"/>
<feature type="region of interest" description="Disordered" evidence="1">
    <location>
        <begin position="89"/>
        <end position="221"/>
    </location>
</feature>
<accession>A0A0G2G0T1</accession>
<comment type="caution">
    <text evidence="2">The sequence shown here is derived from an EMBL/GenBank/DDBJ whole genome shotgun (WGS) entry which is preliminary data.</text>
</comment>
<dbReference type="EMBL" id="LCUC01000006">
    <property type="protein sequence ID" value="KKY39941.1"/>
    <property type="molecule type" value="Genomic_DNA"/>
</dbReference>
<sequence length="346" mass="39306">MTEEFRRFWEALRRHRRVRPALYRAPSWWNEDFALSTIDEFIEVANENDRYGEPLVFEEADADGRWMLHVAELHERRWAIAKRKSEDRVWNSGSQTAASQKQPLSKNLALGSPHDAADDADDADADGDETLGSVLGQSRDTMQPDFPFSSPESGAHLSGPLARSKSSTHIRTPISRDTPQGHSDSADRNKENNRIPRSLFDKNGLGAFESDSSDDEDMDADDAEREQIFQLFEDFPTCIRKARHIPAIDNDNHGIMVISNPESGWSHIDPARLPPRVQKYLAEFTVLDAAAFPDGVYPDLALNGGNSHRWLLATARKEFVCDTWTLDVWYKSLTHMHQTKNPRRPL</sequence>
<dbReference type="STRING" id="1214573.A0A0G2G0T1"/>
<feature type="compositionally biased region" description="Basic and acidic residues" evidence="1">
    <location>
        <begin position="184"/>
        <end position="194"/>
    </location>
</feature>
<feature type="compositionally biased region" description="Acidic residues" evidence="1">
    <location>
        <begin position="118"/>
        <end position="129"/>
    </location>
</feature>
<evidence type="ECO:0000313" key="2">
    <source>
        <dbReference type="EMBL" id="KKY39941.1"/>
    </source>
</evidence>
<evidence type="ECO:0000256" key="1">
    <source>
        <dbReference type="SAM" id="MobiDB-lite"/>
    </source>
</evidence>
<dbReference type="OrthoDB" id="5239640at2759"/>
<protein>
    <submittedName>
        <fullName evidence="2">Uncharacterized protein</fullName>
    </submittedName>
</protein>
<feature type="compositionally biased region" description="Polar residues" evidence="1">
    <location>
        <begin position="164"/>
        <end position="183"/>
    </location>
</feature>
<evidence type="ECO:0000313" key="3">
    <source>
        <dbReference type="Proteomes" id="UP000034680"/>
    </source>
</evidence>